<keyword evidence="1" id="KW-1133">Transmembrane helix</keyword>
<gene>
    <name evidence="2" type="ORF">D9613_001409</name>
</gene>
<evidence type="ECO:0000313" key="2">
    <source>
        <dbReference type="EMBL" id="KAF4622860.1"/>
    </source>
</evidence>
<keyword evidence="3" id="KW-1185">Reference proteome</keyword>
<dbReference type="EMBL" id="JAACJL010000001">
    <property type="protein sequence ID" value="KAF4622860.1"/>
    <property type="molecule type" value="Genomic_DNA"/>
</dbReference>
<accession>A0A8H4VWF8</accession>
<feature type="transmembrane region" description="Helical" evidence="1">
    <location>
        <begin position="46"/>
        <end position="66"/>
    </location>
</feature>
<dbReference type="Proteomes" id="UP000521872">
    <property type="component" value="Unassembled WGS sequence"/>
</dbReference>
<feature type="transmembrane region" description="Helical" evidence="1">
    <location>
        <begin position="21"/>
        <end position="40"/>
    </location>
</feature>
<comment type="caution">
    <text evidence="2">The sequence shown here is derived from an EMBL/GenBank/DDBJ whole genome shotgun (WGS) entry which is preliminary data.</text>
</comment>
<proteinExistence type="predicted"/>
<keyword evidence="1" id="KW-0472">Membrane</keyword>
<name>A0A8H4VWF8_9AGAR</name>
<evidence type="ECO:0000313" key="3">
    <source>
        <dbReference type="Proteomes" id="UP000521872"/>
    </source>
</evidence>
<protein>
    <submittedName>
        <fullName evidence="2">Uncharacterized protein</fullName>
    </submittedName>
</protein>
<keyword evidence="1" id="KW-0812">Transmembrane</keyword>
<reference evidence="2 3" key="1">
    <citation type="submission" date="2019-12" db="EMBL/GenBank/DDBJ databases">
        <authorList>
            <person name="Floudas D."/>
            <person name="Bentzer J."/>
            <person name="Ahren D."/>
            <person name="Johansson T."/>
            <person name="Persson P."/>
            <person name="Tunlid A."/>
        </authorList>
    </citation>
    <scope>NUCLEOTIDE SEQUENCE [LARGE SCALE GENOMIC DNA]</scope>
    <source>
        <strain evidence="2 3">CBS 102.39</strain>
    </source>
</reference>
<sequence>MATPLPPDAVDIVRAEARKEGIFAGLTSGLASAVIGQRLFGFKRNTTLFCGIMSGVLSGILFTQAFRDTALAQLRAEEARQRAQLDDNSSGMMSENSSI</sequence>
<evidence type="ECO:0000256" key="1">
    <source>
        <dbReference type="SAM" id="Phobius"/>
    </source>
</evidence>
<organism evidence="2 3">
    <name type="scientific">Agrocybe pediades</name>
    <dbReference type="NCBI Taxonomy" id="84607"/>
    <lineage>
        <taxon>Eukaryota</taxon>
        <taxon>Fungi</taxon>
        <taxon>Dikarya</taxon>
        <taxon>Basidiomycota</taxon>
        <taxon>Agaricomycotina</taxon>
        <taxon>Agaricomycetes</taxon>
        <taxon>Agaricomycetidae</taxon>
        <taxon>Agaricales</taxon>
        <taxon>Agaricineae</taxon>
        <taxon>Strophariaceae</taxon>
        <taxon>Agrocybe</taxon>
    </lineage>
</organism>
<dbReference type="AlphaFoldDB" id="A0A8H4VWF8"/>